<sequence>MGLRRRMLPKECRKCSQQWHHARKPAICGVSESHSTFLRQKWRGHQGIHHREYQSTHELFRDVSDDTMAFVSCLYSIEYRYTAEQALTRPWLQLRSRKIAAYQRWG</sequence>
<dbReference type="AlphaFoldDB" id="A0ABD3QBN4"/>
<comment type="caution">
    <text evidence="1">The sequence shown here is derived from an EMBL/GenBank/DDBJ whole genome shotgun (WGS) entry which is preliminary data.</text>
</comment>
<dbReference type="EMBL" id="JALLPJ020000255">
    <property type="protein sequence ID" value="KAL3797464.1"/>
    <property type="molecule type" value="Genomic_DNA"/>
</dbReference>
<gene>
    <name evidence="1" type="ORF">ACHAWO_012289</name>
</gene>
<protein>
    <submittedName>
        <fullName evidence="1">Uncharacterized protein</fullName>
    </submittedName>
</protein>
<organism evidence="1 2">
    <name type="scientific">Cyclotella atomus</name>
    <dbReference type="NCBI Taxonomy" id="382360"/>
    <lineage>
        <taxon>Eukaryota</taxon>
        <taxon>Sar</taxon>
        <taxon>Stramenopiles</taxon>
        <taxon>Ochrophyta</taxon>
        <taxon>Bacillariophyta</taxon>
        <taxon>Coscinodiscophyceae</taxon>
        <taxon>Thalassiosirophycidae</taxon>
        <taxon>Stephanodiscales</taxon>
        <taxon>Stephanodiscaceae</taxon>
        <taxon>Cyclotella</taxon>
    </lineage>
</organism>
<proteinExistence type="predicted"/>
<keyword evidence="2" id="KW-1185">Reference proteome</keyword>
<evidence type="ECO:0000313" key="1">
    <source>
        <dbReference type="EMBL" id="KAL3797464.1"/>
    </source>
</evidence>
<dbReference type="Proteomes" id="UP001530400">
    <property type="component" value="Unassembled WGS sequence"/>
</dbReference>
<accession>A0ABD3QBN4</accession>
<evidence type="ECO:0000313" key="2">
    <source>
        <dbReference type="Proteomes" id="UP001530400"/>
    </source>
</evidence>
<reference evidence="1 2" key="1">
    <citation type="submission" date="2024-10" db="EMBL/GenBank/DDBJ databases">
        <title>Updated reference genomes for cyclostephanoid diatoms.</title>
        <authorList>
            <person name="Roberts W.R."/>
            <person name="Alverson A.J."/>
        </authorList>
    </citation>
    <scope>NUCLEOTIDE SEQUENCE [LARGE SCALE GENOMIC DNA]</scope>
    <source>
        <strain evidence="1 2">AJA010-31</strain>
    </source>
</reference>
<name>A0ABD3QBN4_9STRA</name>